<dbReference type="InterPro" id="IPR036890">
    <property type="entry name" value="HATPase_C_sf"/>
</dbReference>
<keyword evidence="1" id="KW-0808">Transferase</keyword>
<reference evidence="4 5" key="1">
    <citation type="submission" date="2019-11" db="EMBL/GenBank/DDBJ databases">
        <authorList>
            <person name="Yuan L."/>
        </authorList>
    </citation>
    <scope>NUCLEOTIDE SEQUENCE [LARGE SCALE GENOMIC DNA]</scope>
    <source>
        <strain evidence="4 5">TRM43335</strain>
    </source>
</reference>
<evidence type="ECO:0000313" key="5">
    <source>
        <dbReference type="Proteomes" id="UP000473014"/>
    </source>
</evidence>
<sequence length="162" mass="17349">MAHFSEVRPLERTGGLADRNLRDAFHLPAVGASVAEARRRVLARLTEWDVGALVRDDAQLVVSELFTNAVRHTDSEKVDCGLMVTGLRLRLEVTDQGREDARPRRRRPGGDAGADAGADADGENGRGLLLVGALAEAWGIRPGESGGGHMVWAELGCERSAS</sequence>
<dbReference type="EMBL" id="WIXO01000001">
    <property type="protein sequence ID" value="MTE21916.1"/>
    <property type="molecule type" value="Genomic_DNA"/>
</dbReference>
<evidence type="ECO:0000313" key="4">
    <source>
        <dbReference type="EMBL" id="MTE21916.1"/>
    </source>
</evidence>
<dbReference type="CDD" id="cd16936">
    <property type="entry name" value="HATPase_RsbW-like"/>
    <property type="match status" value="1"/>
</dbReference>
<feature type="region of interest" description="Disordered" evidence="2">
    <location>
        <begin position="94"/>
        <end position="121"/>
    </location>
</feature>
<gene>
    <name evidence="4" type="ORF">F0L17_22945</name>
</gene>
<dbReference type="GO" id="GO:0004674">
    <property type="term" value="F:protein serine/threonine kinase activity"/>
    <property type="evidence" value="ECO:0007669"/>
    <property type="project" value="UniProtKB-KW"/>
</dbReference>
<dbReference type="Pfam" id="PF13581">
    <property type="entry name" value="HATPase_c_2"/>
    <property type="match status" value="1"/>
</dbReference>
<accession>A0A6G2BIG5</accession>
<dbReference type="PANTHER" id="PTHR35526">
    <property type="entry name" value="ANTI-SIGMA-F FACTOR RSBW-RELATED"/>
    <property type="match status" value="1"/>
</dbReference>
<keyword evidence="1" id="KW-0723">Serine/threonine-protein kinase</keyword>
<evidence type="ECO:0000259" key="3">
    <source>
        <dbReference type="Pfam" id="PF13581"/>
    </source>
</evidence>
<keyword evidence="5" id="KW-1185">Reference proteome</keyword>
<dbReference type="InterPro" id="IPR050267">
    <property type="entry name" value="Anti-sigma-factor_SerPK"/>
</dbReference>
<dbReference type="Proteomes" id="UP000473014">
    <property type="component" value="Unassembled WGS sequence"/>
</dbReference>
<dbReference type="SUPFAM" id="SSF55874">
    <property type="entry name" value="ATPase domain of HSP90 chaperone/DNA topoisomerase II/histidine kinase"/>
    <property type="match status" value="1"/>
</dbReference>
<dbReference type="PANTHER" id="PTHR35526:SF3">
    <property type="entry name" value="ANTI-SIGMA-F FACTOR RSBW"/>
    <property type="match status" value="1"/>
</dbReference>
<dbReference type="InterPro" id="IPR003594">
    <property type="entry name" value="HATPase_dom"/>
</dbReference>
<name>A0A6G2BIG5_9ACTN</name>
<evidence type="ECO:0000256" key="2">
    <source>
        <dbReference type="SAM" id="MobiDB-lite"/>
    </source>
</evidence>
<comment type="caution">
    <text evidence="4">The sequence shown here is derived from an EMBL/GenBank/DDBJ whole genome shotgun (WGS) entry which is preliminary data.</text>
</comment>
<feature type="domain" description="Histidine kinase/HSP90-like ATPase" evidence="3">
    <location>
        <begin position="29"/>
        <end position="152"/>
    </location>
</feature>
<dbReference type="Gene3D" id="3.30.565.10">
    <property type="entry name" value="Histidine kinase-like ATPase, C-terminal domain"/>
    <property type="match status" value="1"/>
</dbReference>
<keyword evidence="1" id="KW-0418">Kinase</keyword>
<dbReference type="AlphaFoldDB" id="A0A6G2BIG5"/>
<dbReference type="RefSeq" id="WP_162466591.1">
    <property type="nucleotide sequence ID" value="NZ_WIXO01000001.1"/>
</dbReference>
<evidence type="ECO:0000256" key="1">
    <source>
        <dbReference type="ARBA" id="ARBA00022527"/>
    </source>
</evidence>
<dbReference type="GO" id="GO:0005524">
    <property type="term" value="F:ATP binding"/>
    <property type="evidence" value="ECO:0007669"/>
    <property type="project" value="UniProtKB-KW"/>
</dbReference>
<keyword evidence="4" id="KW-0547">Nucleotide-binding</keyword>
<organism evidence="4 5">
    <name type="scientific">Streptomyces taklimakanensis</name>
    <dbReference type="NCBI Taxonomy" id="2569853"/>
    <lineage>
        <taxon>Bacteria</taxon>
        <taxon>Bacillati</taxon>
        <taxon>Actinomycetota</taxon>
        <taxon>Actinomycetes</taxon>
        <taxon>Kitasatosporales</taxon>
        <taxon>Streptomycetaceae</taxon>
        <taxon>Streptomyces</taxon>
    </lineage>
</organism>
<protein>
    <submittedName>
        <fullName evidence="4">ATP-binding protein</fullName>
    </submittedName>
</protein>
<keyword evidence="4" id="KW-0067">ATP-binding</keyword>
<proteinExistence type="predicted"/>